<reference evidence="2 3" key="1">
    <citation type="journal article" date="2010" name="J. Bacteriol.">
        <title>Genome sequences of Pelagibaca bermudensis HTCC2601T and Maritimibacter alkaliphilus HTCC2654T, the type strains of two marine Roseobacter genera.</title>
        <authorList>
            <person name="Thrash J.C."/>
            <person name="Cho J.C."/>
            <person name="Ferriera S."/>
            <person name="Johnson J."/>
            <person name="Vergin K.L."/>
            <person name="Giovannoni S.J."/>
        </authorList>
    </citation>
    <scope>NUCLEOTIDE SEQUENCE [LARGE SCALE GENOMIC DNA]</scope>
    <source>
        <strain evidence="3">DSM 26914 / JCM 13377 / KCTC 12554 / HTCC2601</strain>
    </source>
</reference>
<accession>Q0FWK1</accession>
<evidence type="ECO:0000256" key="1">
    <source>
        <dbReference type="SAM" id="MobiDB-lite"/>
    </source>
</evidence>
<sequence>MKPTRLGQASQSRASVSACSTALSRL</sequence>
<organism evidence="2 3">
    <name type="scientific">Salipiger bermudensis (strain DSM 26914 / JCM 13377 / KCTC 12554 / HTCC2601)</name>
    <name type="common">Pelagibaca bermudensis</name>
    <dbReference type="NCBI Taxonomy" id="314265"/>
    <lineage>
        <taxon>Bacteria</taxon>
        <taxon>Pseudomonadati</taxon>
        <taxon>Pseudomonadota</taxon>
        <taxon>Alphaproteobacteria</taxon>
        <taxon>Rhodobacterales</taxon>
        <taxon>Roseobacteraceae</taxon>
        <taxon>Salipiger</taxon>
    </lineage>
</organism>
<protein>
    <submittedName>
        <fullName evidence="2">Uncharacterized protein</fullName>
    </submittedName>
</protein>
<dbReference type="AlphaFoldDB" id="Q0FWK1"/>
<name>Q0FWK1_SALBH</name>
<dbReference type="HOGENOM" id="CLU_3416934_0_0_5"/>
<comment type="caution">
    <text evidence="2">The sequence shown here is derived from an EMBL/GenBank/DDBJ whole genome shotgun (WGS) entry which is preliminary data.</text>
</comment>
<proteinExistence type="predicted"/>
<gene>
    <name evidence="2" type="ORF">R2601_03223</name>
</gene>
<evidence type="ECO:0000313" key="3">
    <source>
        <dbReference type="Proteomes" id="UP000006230"/>
    </source>
</evidence>
<dbReference type="Proteomes" id="UP000006230">
    <property type="component" value="Unassembled WGS sequence"/>
</dbReference>
<evidence type="ECO:0000313" key="2">
    <source>
        <dbReference type="EMBL" id="EAU48551.1"/>
    </source>
</evidence>
<dbReference type="EMBL" id="AATQ01000001">
    <property type="protein sequence ID" value="EAU48551.1"/>
    <property type="molecule type" value="Genomic_DNA"/>
</dbReference>
<feature type="region of interest" description="Disordered" evidence="1">
    <location>
        <begin position="1"/>
        <end position="26"/>
    </location>
</feature>
<feature type="compositionally biased region" description="Polar residues" evidence="1">
    <location>
        <begin position="7"/>
        <end position="26"/>
    </location>
</feature>
<keyword evidence="3" id="KW-1185">Reference proteome</keyword>